<keyword evidence="1" id="KW-0472">Membrane</keyword>
<keyword evidence="3" id="KW-0378">Hydrolase</keyword>
<feature type="domain" description="Endonuclease/exonuclease/phosphatase" evidence="2">
    <location>
        <begin position="64"/>
        <end position="274"/>
    </location>
</feature>
<dbReference type="Pfam" id="PF03372">
    <property type="entry name" value="Exo_endo_phos"/>
    <property type="match status" value="1"/>
</dbReference>
<sequence>MLYVVITVPYLMLGAPIAVVLGVWARRRLLVVVAALLTAVLAALQVPWFLSATPDPSSVAVRTMTVNMLYGLAEPDALTRAAAQDADVVLVQELTPDAARGLSAAGIAKTFPYQALDARPVSAGVGIYSRYPITDSTRIGGYKLAMVSAQVRIPRVSQDVSLLTVHLDAPWPRPIIGWQKDIAKFPGTLDDVAADAANGTVIVGGDFNSTFDMLPFRALLTNGYADAARQAGSGRNFTYPANKPFPPVLGIDHVLTRNATAVSTATVELPGTDHRALLATVMVPTR</sequence>
<dbReference type="InterPro" id="IPR036691">
    <property type="entry name" value="Endo/exonu/phosph_ase_sf"/>
</dbReference>
<evidence type="ECO:0000313" key="4">
    <source>
        <dbReference type="Proteomes" id="UP000315759"/>
    </source>
</evidence>
<reference evidence="3 4" key="1">
    <citation type="submission" date="2018-10" db="EMBL/GenBank/DDBJ databases">
        <title>Draft genome of Mycobacterium hodleri strain B.</title>
        <authorList>
            <person name="Amande T.J."/>
            <person name="Mcgenity T.J."/>
        </authorList>
    </citation>
    <scope>NUCLEOTIDE SEQUENCE [LARGE SCALE GENOMIC DNA]</scope>
    <source>
        <strain evidence="3 4">B</strain>
    </source>
</reference>
<dbReference type="GO" id="GO:0004519">
    <property type="term" value="F:endonuclease activity"/>
    <property type="evidence" value="ECO:0007669"/>
    <property type="project" value="UniProtKB-KW"/>
</dbReference>
<dbReference type="AlphaFoldDB" id="A0A544VZE5"/>
<keyword evidence="3" id="KW-0269">Exonuclease</keyword>
<keyword evidence="1" id="KW-0812">Transmembrane</keyword>
<evidence type="ECO:0000313" key="3">
    <source>
        <dbReference type="EMBL" id="TQR85355.1"/>
    </source>
</evidence>
<comment type="caution">
    <text evidence="3">The sequence shown here is derived from an EMBL/GenBank/DDBJ whole genome shotgun (WGS) entry which is preliminary data.</text>
</comment>
<dbReference type="InterPro" id="IPR005135">
    <property type="entry name" value="Endo/exonuclease/phosphatase"/>
</dbReference>
<evidence type="ECO:0000259" key="2">
    <source>
        <dbReference type="Pfam" id="PF03372"/>
    </source>
</evidence>
<keyword evidence="3" id="KW-0540">Nuclease</keyword>
<dbReference type="Gene3D" id="3.60.10.10">
    <property type="entry name" value="Endonuclease/exonuclease/phosphatase"/>
    <property type="match status" value="1"/>
</dbReference>
<gene>
    <name evidence="3" type="ORF">D8S82_17130</name>
</gene>
<evidence type="ECO:0000256" key="1">
    <source>
        <dbReference type="SAM" id="Phobius"/>
    </source>
</evidence>
<dbReference type="EMBL" id="VIFX01000021">
    <property type="protein sequence ID" value="TQR85355.1"/>
    <property type="molecule type" value="Genomic_DNA"/>
</dbReference>
<feature type="transmembrane region" description="Helical" evidence="1">
    <location>
        <begin position="29"/>
        <end position="50"/>
    </location>
</feature>
<accession>A0A544VZE5</accession>
<keyword evidence="1" id="KW-1133">Transmembrane helix</keyword>
<keyword evidence="3" id="KW-0255">Endonuclease</keyword>
<dbReference type="RefSeq" id="WP_142553226.1">
    <property type="nucleotide sequence ID" value="NZ_VIFX01000021.1"/>
</dbReference>
<feature type="transmembrane region" description="Helical" evidence="1">
    <location>
        <begin position="6"/>
        <end position="24"/>
    </location>
</feature>
<organism evidence="3 4">
    <name type="scientific">Mycolicibacterium hodleri</name>
    <dbReference type="NCBI Taxonomy" id="49897"/>
    <lineage>
        <taxon>Bacteria</taxon>
        <taxon>Bacillati</taxon>
        <taxon>Actinomycetota</taxon>
        <taxon>Actinomycetes</taxon>
        <taxon>Mycobacteriales</taxon>
        <taxon>Mycobacteriaceae</taxon>
        <taxon>Mycolicibacterium</taxon>
    </lineage>
</organism>
<dbReference type="GO" id="GO:0004527">
    <property type="term" value="F:exonuclease activity"/>
    <property type="evidence" value="ECO:0007669"/>
    <property type="project" value="UniProtKB-KW"/>
</dbReference>
<dbReference type="SUPFAM" id="SSF56219">
    <property type="entry name" value="DNase I-like"/>
    <property type="match status" value="1"/>
</dbReference>
<protein>
    <submittedName>
        <fullName evidence="3">Endonuclease/exonuclease/phosphatase family protein</fullName>
    </submittedName>
</protein>
<dbReference type="Proteomes" id="UP000315759">
    <property type="component" value="Unassembled WGS sequence"/>
</dbReference>
<keyword evidence="4" id="KW-1185">Reference proteome</keyword>
<proteinExistence type="predicted"/>
<name>A0A544VZE5_9MYCO</name>